<dbReference type="Proteomes" id="UP000504635">
    <property type="component" value="Unplaced"/>
</dbReference>
<feature type="binding site" evidence="9">
    <location>
        <begin position="263"/>
        <end position="265"/>
    </location>
    <ligand>
        <name>ATP</name>
        <dbReference type="ChEBI" id="CHEBI:30616"/>
    </ligand>
</feature>
<feature type="binding site" evidence="8">
    <location>
        <position position="285"/>
    </location>
    <ligand>
        <name>L-serine</name>
        <dbReference type="ChEBI" id="CHEBI:33384"/>
    </ligand>
</feature>
<reference evidence="12 13" key="1">
    <citation type="submission" date="2025-04" db="UniProtKB">
        <authorList>
            <consortium name="RefSeq"/>
        </authorList>
    </citation>
    <scope>IDENTIFICATION</scope>
    <source>
        <tissue evidence="12 13">Gonads</tissue>
    </source>
</reference>
<gene>
    <name evidence="12 13" type="primary">LOC115880118</name>
</gene>
<dbReference type="InterPro" id="IPR002314">
    <property type="entry name" value="aa-tRNA-synt_IIb"/>
</dbReference>
<dbReference type="KEGG" id="soy:115880118"/>
<evidence type="ECO:0000313" key="13">
    <source>
        <dbReference type="RefSeq" id="XP_030753107.1"/>
    </source>
</evidence>
<dbReference type="OrthoDB" id="10264585at2759"/>
<evidence type="ECO:0000256" key="5">
    <source>
        <dbReference type="ARBA" id="ARBA00022840"/>
    </source>
</evidence>
<dbReference type="InterPro" id="IPR002317">
    <property type="entry name" value="Ser-tRNA-ligase_type_1"/>
</dbReference>
<organism evidence="11 12">
    <name type="scientific">Sitophilus oryzae</name>
    <name type="common">Rice weevil</name>
    <name type="synonym">Curculio oryzae</name>
    <dbReference type="NCBI Taxonomy" id="7048"/>
    <lineage>
        <taxon>Eukaryota</taxon>
        <taxon>Metazoa</taxon>
        <taxon>Ecdysozoa</taxon>
        <taxon>Arthropoda</taxon>
        <taxon>Hexapoda</taxon>
        <taxon>Insecta</taxon>
        <taxon>Pterygota</taxon>
        <taxon>Neoptera</taxon>
        <taxon>Endopterygota</taxon>
        <taxon>Coleoptera</taxon>
        <taxon>Polyphaga</taxon>
        <taxon>Cucujiformia</taxon>
        <taxon>Curculionidae</taxon>
        <taxon>Dryophthorinae</taxon>
        <taxon>Sitophilus</taxon>
    </lineage>
</organism>
<evidence type="ECO:0000256" key="2">
    <source>
        <dbReference type="ARBA" id="ARBA00012840"/>
    </source>
</evidence>
<evidence type="ECO:0000256" key="8">
    <source>
        <dbReference type="PIRSR" id="PIRSR001529-1"/>
    </source>
</evidence>
<evidence type="ECO:0000256" key="9">
    <source>
        <dbReference type="PIRSR" id="PIRSR001529-2"/>
    </source>
</evidence>
<dbReference type="SUPFAM" id="SSF55681">
    <property type="entry name" value="Class II aaRS and biotin synthetases"/>
    <property type="match status" value="1"/>
</dbReference>
<proteinExistence type="inferred from homology"/>
<feature type="binding site" evidence="9">
    <location>
        <begin position="349"/>
        <end position="352"/>
    </location>
    <ligand>
        <name>ATP</name>
        <dbReference type="ChEBI" id="CHEBI:30616"/>
    </ligand>
</feature>
<dbReference type="AlphaFoldDB" id="A0A6J2XQI1"/>
<dbReference type="CTD" id="41862"/>
<dbReference type="GO" id="GO:0005524">
    <property type="term" value="F:ATP binding"/>
    <property type="evidence" value="ECO:0007669"/>
    <property type="project" value="UniProtKB-KW"/>
</dbReference>
<dbReference type="PROSITE" id="PS50862">
    <property type="entry name" value="AA_TRNA_LIGASE_II"/>
    <property type="match status" value="1"/>
</dbReference>
<feature type="binding site" evidence="8">
    <location>
        <position position="263"/>
    </location>
    <ligand>
        <name>L-serine</name>
        <dbReference type="ChEBI" id="CHEBI:33384"/>
    </ligand>
</feature>
<dbReference type="GO" id="GO:0006434">
    <property type="term" value="P:seryl-tRNA aminoacylation"/>
    <property type="evidence" value="ECO:0007669"/>
    <property type="project" value="InterPro"/>
</dbReference>
<evidence type="ECO:0000256" key="7">
    <source>
        <dbReference type="ARBA" id="ARBA00031113"/>
    </source>
</evidence>
<dbReference type="Pfam" id="PF00587">
    <property type="entry name" value="tRNA-synt_2b"/>
    <property type="match status" value="1"/>
</dbReference>
<evidence type="ECO:0000313" key="12">
    <source>
        <dbReference type="RefSeq" id="XP_030753105.1"/>
    </source>
</evidence>
<evidence type="ECO:0000256" key="3">
    <source>
        <dbReference type="ARBA" id="ARBA00022598"/>
    </source>
</evidence>
<evidence type="ECO:0000256" key="4">
    <source>
        <dbReference type="ARBA" id="ARBA00022741"/>
    </source>
</evidence>
<dbReference type="FunFam" id="3.30.930.10:FF:000078">
    <property type="entry name" value="Seryl-tRNA synthetase"/>
    <property type="match status" value="1"/>
</dbReference>
<evidence type="ECO:0000256" key="1">
    <source>
        <dbReference type="ARBA" id="ARBA00010728"/>
    </source>
</evidence>
<feature type="site" description="Important for serine binding" evidence="8">
    <location>
        <position position="384"/>
    </location>
</feature>
<dbReference type="NCBIfam" id="TIGR00414">
    <property type="entry name" value="serS"/>
    <property type="match status" value="1"/>
</dbReference>
<keyword evidence="5 9" id="KW-0067">ATP-binding</keyword>
<dbReference type="GO" id="GO:0004828">
    <property type="term" value="F:serine-tRNA ligase activity"/>
    <property type="evidence" value="ECO:0007669"/>
    <property type="project" value="UniProtKB-EC"/>
</dbReference>
<feature type="binding site" evidence="8">
    <location>
        <position position="232"/>
    </location>
    <ligand>
        <name>L-serine</name>
        <dbReference type="ChEBI" id="CHEBI:33384"/>
    </ligand>
</feature>
<dbReference type="Gene3D" id="3.30.930.10">
    <property type="entry name" value="Bira Bifunctional Protein, Domain 2"/>
    <property type="match status" value="1"/>
</dbReference>
<comment type="similarity">
    <text evidence="1">Belongs to the class-II aminoacyl-tRNA synthetase family. Type-1 seryl-tRNA synthetase subfamily.</text>
</comment>
<feature type="domain" description="Aminoacyl-transfer RNA synthetases class-II family profile" evidence="10">
    <location>
        <begin position="169"/>
        <end position="409"/>
    </location>
</feature>
<dbReference type="EC" id="6.1.1.11" evidence="2"/>
<sequence length="438" mass="50304">MSLAFKQALAIYKKSAKNEYLFLLRKYGTNSASWNIPKLIEIDKNYLCNSHNIALIQENILKRKGVGDIILVNELYNQLNKIKPSDINYKDIEKEFYKQCLLIPNKTHPDLLNLGEDPHLIKYVGKKKEFDFPYKEFPEICKRLNLARTDQLGSLSGSKSYYLLGKLAELEQALVRYFLVNLLKNSFQLISVPDILPRNVIESCGMNTRGDRTQVYSLNSNLHGPDLCLSGTSEIALAGYLAEEVLDYTELPLKLCSVSRCYRAETSNLAEEKGIYRVHEFTKVEMFIVTTPDTSDQMLDDIRKHQEEFFESLELHFQVLDMPPHELGAQAYRKYDIEAWMPGRNMYGEISSCSNCTDFQSRRLNIKYKKADGTLDYVHTLNGTACAVPRLLISLVETHQQSNGTIYVPTTLEKFLNGKEPIKKQKFIPQLLLIKNKK</sequence>
<dbReference type="PRINTS" id="PR00981">
    <property type="entry name" value="TRNASYNTHSER"/>
</dbReference>
<keyword evidence="11" id="KW-1185">Reference proteome</keyword>
<name>A0A6J2XQI1_SITOR</name>
<feature type="binding site" evidence="9">
    <location>
        <begin position="278"/>
        <end position="281"/>
    </location>
    <ligand>
        <name>ATP</name>
        <dbReference type="ChEBI" id="CHEBI:30616"/>
    </ligand>
</feature>
<evidence type="ECO:0000256" key="6">
    <source>
        <dbReference type="ARBA" id="ARBA00023146"/>
    </source>
</evidence>
<dbReference type="PANTHER" id="PTHR11778">
    <property type="entry name" value="SERYL-TRNA SYNTHETASE"/>
    <property type="match status" value="1"/>
</dbReference>
<protein>
    <recommendedName>
        <fullName evidence="2">serine--tRNA ligase</fullName>
        <ecNumber evidence="2">6.1.1.11</ecNumber>
    </recommendedName>
    <alternativeName>
        <fullName evidence="7">Seryl-tRNA synthetase</fullName>
    </alternativeName>
</protein>
<feature type="binding site" evidence="8">
    <location>
        <position position="382"/>
    </location>
    <ligand>
        <name>L-serine</name>
        <dbReference type="ChEBI" id="CHEBI:33384"/>
    </ligand>
</feature>
<dbReference type="PIRSF" id="PIRSF001529">
    <property type="entry name" value="Ser-tRNA-synth_IIa"/>
    <property type="match status" value="1"/>
</dbReference>
<evidence type="ECO:0000259" key="10">
    <source>
        <dbReference type="PROSITE" id="PS50862"/>
    </source>
</evidence>
<dbReference type="RefSeq" id="XP_030753105.1">
    <property type="nucleotide sequence ID" value="XM_030897245.1"/>
</dbReference>
<dbReference type="RefSeq" id="XP_030753107.1">
    <property type="nucleotide sequence ID" value="XM_030897247.1"/>
</dbReference>
<dbReference type="InterPro" id="IPR006195">
    <property type="entry name" value="aa-tRNA-synth_II"/>
</dbReference>
<dbReference type="InterPro" id="IPR045864">
    <property type="entry name" value="aa-tRNA-synth_II/BPL/LPL"/>
</dbReference>
<accession>A0A6J2XQI1</accession>
<keyword evidence="6" id="KW-0030">Aminoacyl-tRNA synthetase</keyword>
<keyword evidence="4" id="KW-0547">Nucleotide-binding</keyword>
<dbReference type="GeneID" id="115880118"/>
<evidence type="ECO:0000313" key="11">
    <source>
        <dbReference type="Proteomes" id="UP000504635"/>
    </source>
</evidence>
<keyword evidence="3 12" id="KW-0436">Ligase</keyword>